<evidence type="ECO:0000313" key="2">
    <source>
        <dbReference type="Proteomes" id="UP000030680"/>
    </source>
</evidence>
<proteinExistence type="predicted"/>
<gene>
    <name evidence="1" type="ORF">Gasu_50460</name>
</gene>
<sequence length="559" mass="65591">MINLTILDQLVCEHYLLERKKDDIETESELYFREFVESIDSLHSKMAARLALEEIIDSVAKATTTKVVQLLREWQPKLLEDTRLHFQFLIMQLADKIEQHEEEAALEFCRKELAPKALNAYLEAYDDFKRALKFFLKPERIPYERQILADKLFATFQALSGTTDSCFYTCLKYLINIVCAEVGTSKTELNEEAYQAMALIIPNLAERPLPIEGYREFPESDIQTLKDALRNRITRDDAVLALKYANGDVKRALKNELSLIHFDDDLVSSLVEDYIELRGLRRNIDGSKFSHLLVEDKIEDSLSWQVVIQMIRYCAERRDVFTILKLLRQLYPQVLEKYPKLQFRLLQYCLYHLLEERRWTCGLQILREDMSKMTERFPQLYPWLKESAFILFLYDLEGYQFLERKRLWKRYFEEHINLPAIASSLCTIVMEANSIYEPQLAKNLRFYLFIHKEWCAKNHLDDPFAESLCIDALTQVDSLLEQTINDQDYIFNIDLSTAMKKDNCVEDTTNSQQSTEEQVILTLMEFLAISRAEAIALFNQYTGPSKDPAYILNTLLSEM</sequence>
<dbReference type="OrthoDB" id="2415936at2759"/>
<dbReference type="EMBL" id="KB454532">
    <property type="protein sequence ID" value="EME27455.1"/>
    <property type="molecule type" value="Genomic_DNA"/>
</dbReference>
<reference evidence="2" key="1">
    <citation type="journal article" date="2013" name="Science">
        <title>Gene transfer from bacteria and archaea facilitated evolution of an extremophilic eukaryote.</title>
        <authorList>
            <person name="Schonknecht G."/>
            <person name="Chen W.H."/>
            <person name="Ternes C.M."/>
            <person name="Barbier G.G."/>
            <person name="Shrestha R.P."/>
            <person name="Stanke M."/>
            <person name="Brautigam A."/>
            <person name="Baker B.J."/>
            <person name="Banfield J.F."/>
            <person name="Garavito R.M."/>
            <person name="Carr K."/>
            <person name="Wilkerson C."/>
            <person name="Rensing S.A."/>
            <person name="Gagneul D."/>
            <person name="Dickenson N.E."/>
            <person name="Oesterhelt C."/>
            <person name="Lercher M.J."/>
            <person name="Weber A.P."/>
        </authorList>
    </citation>
    <scope>NUCLEOTIDE SEQUENCE [LARGE SCALE GENOMIC DNA]</scope>
    <source>
        <strain evidence="2">074W</strain>
    </source>
</reference>
<dbReference type="KEGG" id="gsl:Gasu_50460"/>
<protein>
    <submittedName>
        <fullName evidence="1">Uncharacterized protein</fullName>
    </submittedName>
</protein>
<dbReference type="OMA" id="LIHEYCI"/>
<dbReference type="RefSeq" id="XP_005703975.1">
    <property type="nucleotide sequence ID" value="XM_005703918.1"/>
</dbReference>
<dbReference type="Proteomes" id="UP000030680">
    <property type="component" value="Unassembled WGS sequence"/>
</dbReference>
<keyword evidence="2" id="KW-1185">Reference proteome</keyword>
<evidence type="ECO:0000313" key="1">
    <source>
        <dbReference type="EMBL" id="EME27455.1"/>
    </source>
</evidence>
<dbReference type="Gramene" id="EME27455">
    <property type="protein sequence ID" value="EME27455"/>
    <property type="gene ID" value="Gasu_50460"/>
</dbReference>
<dbReference type="AlphaFoldDB" id="M2WU69"/>
<organism evidence="1 2">
    <name type="scientific">Galdieria sulphuraria</name>
    <name type="common">Red alga</name>
    <dbReference type="NCBI Taxonomy" id="130081"/>
    <lineage>
        <taxon>Eukaryota</taxon>
        <taxon>Rhodophyta</taxon>
        <taxon>Bangiophyceae</taxon>
        <taxon>Galdieriales</taxon>
        <taxon>Galdieriaceae</taxon>
        <taxon>Galdieria</taxon>
    </lineage>
</organism>
<accession>M2WU69</accession>
<dbReference type="eggNOG" id="KOG2659">
    <property type="taxonomic scope" value="Eukaryota"/>
</dbReference>
<dbReference type="STRING" id="130081.M2WU69"/>
<dbReference type="GeneID" id="17086362"/>
<name>M2WU69_GALSU</name>